<keyword evidence="2" id="KW-1185">Reference proteome</keyword>
<name>A0A6N8EBD4_9GAMM</name>
<gene>
    <name evidence="1" type="ORF">GJ668_10680</name>
</gene>
<dbReference type="InterPro" id="IPR008792">
    <property type="entry name" value="PQQD"/>
</dbReference>
<dbReference type="RefSeq" id="WP_155450137.1">
    <property type="nucleotide sequence ID" value="NZ_WNKT01000020.1"/>
</dbReference>
<dbReference type="EMBL" id="WNKT01000020">
    <property type="protein sequence ID" value="MTW21553.1"/>
    <property type="molecule type" value="Genomic_DNA"/>
</dbReference>
<dbReference type="Proteomes" id="UP000434044">
    <property type="component" value="Unassembled WGS sequence"/>
</dbReference>
<organism evidence="1 2">
    <name type="scientific">Allochromatium palmeri</name>
    <dbReference type="NCBI Taxonomy" id="231048"/>
    <lineage>
        <taxon>Bacteria</taxon>
        <taxon>Pseudomonadati</taxon>
        <taxon>Pseudomonadota</taxon>
        <taxon>Gammaproteobacteria</taxon>
        <taxon>Chromatiales</taxon>
        <taxon>Chromatiaceae</taxon>
        <taxon>Allochromatium</taxon>
    </lineage>
</organism>
<proteinExistence type="predicted"/>
<evidence type="ECO:0000313" key="1">
    <source>
        <dbReference type="EMBL" id="MTW21553.1"/>
    </source>
</evidence>
<comment type="caution">
    <text evidence="1">The sequence shown here is derived from an EMBL/GenBank/DDBJ whole genome shotgun (WGS) entry which is preliminary data.</text>
</comment>
<dbReference type="AlphaFoldDB" id="A0A6N8EBD4"/>
<accession>A0A6N8EBD4</accession>
<evidence type="ECO:0008006" key="3">
    <source>
        <dbReference type="Google" id="ProtNLM"/>
    </source>
</evidence>
<evidence type="ECO:0000313" key="2">
    <source>
        <dbReference type="Proteomes" id="UP000434044"/>
    </source>
</evidence>
<protein>
    <recommendedName>
        <fullName evidence="3">PqqD family peptide modification chaperone</fullName>
    </recommendedName>
</protein>
<reference evidence="1 2" key="1">
    <citation type="submission" date="2019-11" db="EMBL/GenBank/DDBJ databases">
        <title>Whole-genome sequence of the anaerobic purple sulfur bacterium Allochromatium palmeri DSM 15591.</title>
        <authorList>
            <person name="Kyndt J.A."/>
            <person name="Meyer T.E."/>
        </authorList>
    </citation>
    <scope>NUCLEOTIDE SEQUENCE [LARGE SCALE GENOMIC DNA]</scope>
    <source>
        <strain evidence="1 2">DSM 15591</strain>
    </source>
</reference>
<dbReference type="Pfam" id="PF05402">
    <property type="entry name" value="PqqD"/>
    <property type="match status" value="1"/>
</dbReference>
<sequence>MTEPATNSLHDRSDAPALPRLDDLVLSDDGHAFDRRTGRSFCVNPTGRLVLELTQAGRPRPEVIGELAARYAQHPAVAAAALETFYSQIRRYFS</sequence>